<proteinExistence type="predicted"/>
<dbReference type="Proteomes" id="UP000822688">
    <property type="component" value="Chromosome 12"/>
</dbReference>
<gene>
    <name evidence="1" type="ORF">KC19_12G134500</name>
</gene>
<evidence type="ECO:0000313" key="1">
    <source>
        <dbReference type="EMBL" id="KAG0554977.1"/>
    </source>
</evidence>
<reference evidence="1" key="1">
    <citation type="submission" date="2020-06" db="EMBL/GenBank/DDBJ databases">
        <title>WGS assembly of Ceratodon purpureus strain R40.</title>
        <authorList>
            <person name="Carey S.B."/>
            <person name="Jenkins J."/>
            <person name="Shu S."/>
            <person name="Lovell J.T."/>
            <person name="Sreedasyam A."/>
            <person name="Maumus F."/>
            <person name="Tiley G.P."/>
            <person name="Fernandez-Pozo N."/>
            <person name="Barry K."/>
            <person name="Chen C."/>
            <person name="Wang M."/>
            <person name="Lipzen A."/>
            <person name="Daum C."/>
            <person name="Saski C.A."/>
            <person name="Payton A.C."/>
            <person name="Mcbreen J.C."/>
            <person name="Conrad R.E."/>
            <person name="Kollar L.M."/>
            <person name="Olsson S."/>
            <person name="Huttunen S."/>
            <person name="Landis J.B."/>
            <person name="Wickett N.J."/>
            <person name="Johnson M.G."/>
            <person name="Rensing S.A."/>
            <person name="Grimwood J."/>
            <person name="Schmutz J."/>
            <person name="Mcdaniel S.F."/>
        </authorList>
    </citation>
    <scope>NUCLEOTIDE SEQUENCE</scope>
    <source>
        <strain evidence="1">R40</strain>
    </source>
</reference>
<dbReference type="AlphaFoldDB" id="A0A8T0G935"/>
<keyword evidence="2" id="KW-1185">Reference proteome</keyword>
<name>A0A8T0G935_CERPU</name>
<evidence type="ECO:0000313" key="2">
    <source>
        <dbReference type="Proteomes" id="UP000822688"/>
    </source>
</evidence>
<protein>
    <submittedName>
        <fullName evidence="1">Uncharacterized protein</fullName>
    </submittedName>
</protein>
<dbReference type="EMBL" id="CM026433">
    <property type="protein sequence ID" value="KAG0554977.1"/>
    <property type="molecule type" value="Genomic_DNA"/>
</dbReference>
<accession>A0A8T0G935</accession>
<sequence>MSAQLFTVGIVISFRKTSSGISLLAQCTPYDASGNQLLLRRTWHPSPNIYLSDYE</sequence>
<comment type="caution">
    <text evidence="1">The sequence shown here is derived from an EMBL/GenBank/DDBJ whole genome shotgun (WGS) entry which is preliminary data.</text>
</comment>
<organism evidence="1 2">
    <name type="scientific">Ceratodon purpureus</name>
    <name type="common">Fire moss</name>
    <name type="synonym">Dicranum purpureum</name>
    <dbReference type="NCBI Taxonomy" id="3225"/>
    <lineage>
        <taxon>Eukaryota</taxon>
        <taxon>Viridiplantae</taxon>
        <taxon>Streptophyta</taxon>
        <taxon>Embryophyta</taxon>
        <taxon>Bryophyta</taxon>
        <taxon>Bryophytina</taxon>
        <taxon>Bryopsida</taxon>
        <taxon>Dicranidae</taxon>
        <taxon>Pseudoditrichales</taxon>
        <taxon>Ditrichaceae</taxon>
        <taxon>Ceratodon</taxon>
    </lineage>
</organism>